<accession>A0A948W4H2</accession>
<evidence type="ECO:0000256" key="1">
    <source>
        <dbReference type="SAM" id="SignalP"/>
    </source>
</evidence>
<keyword evidence="1" id="KW-0732">Signal</keyword>
<dbReference type="PROSITE" id="PS51257">
    <property type="entry name" value="PROKAR_LIPOPROTEIN"/>
    <property type="match status" value="1"/>
</dbReference>
<organism evidence="2 3">
    <name type="scientific">Eiseniibacteriota bacterium</name>
    <dbReference type="NCBI Taxonomy" id="2212470"/>
    <lineage>
        <taxon>Bacteria</taxon>
        <taxon>Candidatus Eiseniibacteriota</taxon>
    </lineage>
</organism>
<dbReference type="InterPro" id="IPR013783">
    <property type="entry name" value="Ig-like_fold"/>
</dbReference>
<proteinExistence type="predicted"/>
<gene>
    <name evidence="2" type="ORF">KJ970_14920</name>
</gene>
<evidence type="ECO:0000313" key="2">
    <source>
        <dbReference type="EMBL" id="MBU2692212.1"/>
    </source>
</evidence>
<protein>
    <recommendedName>
        <fullName evidence="4">Choice-of-anchor D domain-containing protein</fullName>
    </recommendedName>
</protein>
<dbReference type="AlphaFoldDB" id="A0A948W4H2"/>
<reference evidence="2" key="1">
    <citation type="submission" date="2021-05" db="EMBL/GenBank/DDBJ databases">
        <title>Energy efficiency and biological interactions define the core microbiome of deep oligotrophic groundwater.</title>
        <authorList>
            <person name="Mehrshad M."/>
            <person name="Lopez-Fernandez M."/>
            <person name="Bell E."/>
            <person name="Bernier-Latmani R."/>
            <person name="Bertilsson S."/>
            <person name="Dopson M."/>
        </authorList>
    </citation>
    <scope>NUCLEOTIDE SEQUENCE</scope>
    <source>
        <strain evidence="2">Modern_marine.mb.64</strain>
    </source>
</reference>
<feature type="signal peptide" evidence="1">
    <location>
        <begin position="1"/>
        <end position="21"/>
    </location>
</feature>
<name>A0A948W4H2_UNCEI</name>
<sequence length="610" mass="65640">MFFRRHNFLWSLLLVLPLLFAVGCSDDDNGGTQPTGSDEPPLLVTPTVPTNVTVGNATAEAIVEGQLAMAQGMASFATAFTAPANNADWDDVGGCFSYTVSYQACTWTYRVCELTSGYEWTLTLDGACDGTTYANWVAMRITTNANGTEGTLRIYGQNTATVEFAAAWTSTATSGTWTYYEGDINASNVAAIMAWTQNTDGSSDWTYTVPADMKWETHISGDGASGYWRLYEWNGTAWWLTSQILWDADGGSYTTYDEQGGIVSQETWGDAGDDPICQVSTMTLDFETVTIGQSATLSYTISNSGGGTLTGSVGPGCDDFQIIQGSGSFSLAAGASHTVTIAFAPSISGYQSCSIDNGTACENVLAFGLGSTGADEPELPDTPIPDVSLIDIGNTLAQGTVAGSAQIIASLVGFGTAFTNPANGADWDDLGGGCWEYELTEAGCTWTYEVCLDGTDFVWIITLNGTCDSGSYSNWVAVRITVNEDGTQGTFVMYEQNSTTVAFTLAWTSNATSGTWTLYSGTQSQSNLIGIMTWVDNGDGTEEWTWTIPEMTRWEMQLSSSGTSGWYKAYYWDDDGQVWWLRTEITWMINGTGTMTTYDEEGAVEDEESW</sequence>
<comment type="caution">
    <text evidence="2">The sequence shown here is derived from an EMBL/GenBank/DDBJ whole genome shotgun (WGS) entry which is preliminary data.</text>
</comment>
<dbReference type="Gene3D" id="2.60.40.10">
    <property type="entry name" value="Immunoglobulins"/>
    <property type="match status" value="1"/>
</dbReference>
<dbReference type="Proteomes" id="UP000777784">
    <property type="component" value="Unassembled WGS sequence"/>
</dbReference>
<evidence type="ECO:0008006" key="4">
    <source>
        <dbReference type="Google" id="ProtNLM"/>
    </source>
</evidence>
<feature type="chain" id="PRO_5036725863" description="Choice-of-anchor D domain-containing protein" evidence="1">
    <location>
        <begin position="22"/>
        <end position="610"/>
    </location>
</feature>
<evidence type="ECO:0000313" key="3">
    <source>
        <dbReference type="Proteomes" id="UP000777784"/>
    </source>
</evidence>
<dbReference type="EMBL" id="JAHJDP010000087">
    <property type="protein sequence ID" value="MBU2692212.1"/>
    <property type="molecule type" value="Genomic_DNA"/>
</dbReference>